<dbReference type="PANTHER" id="PTHR15503">
    <property type="entry name" value="LDOC1 RELATED"/>
    <property type="match status" value="1"/>
</dbReference>
<comment type="similarity">
    <text evidence="1">Belongs to the beta type-B retroviral polymerase family. HERV class-II K(HML-2) pol subfamily.</text>
</comment>
<accession>A0ABD0PHJ6</accession>
<dbReference type="Pfam" id="PF03732">
    <property type="entry name" value="Retrotrans_gag"/>
    <property type="match status" value="1"/>
</dbReference>
<dbReference type="InterPro" id="IPR043128">
    <property type="entry name" value="Rev_trsase/Diguanyl_cyclase"/>
</dbReference>
<evidence type="ECO:0000259" key="4">
    <source>
        <dbReference type="PROSITE" id="PS50878"/>
    </source>
</evidence>
<dbReference type="InterPro" id="IPR043502">
    <property type="entry name" value="DNA/RNA_pol_sf"/>
</dbReference>
<feature type="domain" description="Reverse transcriptase" evidence="4">
    <location>
        <begin position="471"/>
        <end position="650"/>
    </location>
</feature>
<dbReference type="Pfam" id="PF00078">
    <property type="entry name" value="RVT_1"/>
    <property type="match status" value="1"/>
</dbReference>
<evidence type="ECO:0000313" key="5">
    <source>
        <dbReference type="EMBL" id="KAL0173539.1"/>
    </source>
</evidence>
<dbReference type="EMBL" id="JAMKFB020000015">
    <property type="protein sequence ID" value="KAL0173539.1"/>
    <property type="molecule type" value="Genomic_DNA"/>
</dbReference>
<dbReference type="Proteomes" id="UP001529510">
    <property type="component" value="Unassembled WGS sequence"/>
</dbReference>
<dbReference type="InterPro" id="IPR000477">
    <property type="entry name" value="RT_dom"/>
</dbReference>
<feature type="non-terminal residue" evidence="5">
    <location>
        <position position="1"/>
    </location>
</feature>
<dbReference type="InterPro" id="IPR005162">
    <property type="entry name" value="Retrotrans_gag_dom"/>
</dbReference>
<protein>
    <recommendedName>
        <fullName evidence="2">ribonuclease H</fullName>
        <ecNumber evidence="2">3.1.26.4</ecNumber>
    </recommendedName>
</protein>
<organism evidence="5 6">
    <name type="scientific">Cirrhinus mrigala</name>
    <name type="common">Mrigala</name>
    <dbReference type="NCBI Taxonomy" id="683832"/>
    <lineage>
        <taxon>Eukaryota</taxon>
        <taxon>Metazoa</taxon>
        <taxon>Chordata</taxon>
        <taxon>Craniata</taxon>
        <taxon>Vertebrata</taxon>
        <taxon>Euteleostomi</taxon>
        <taxon>Actinopterygii</taxon>
        <taxon>Neopterygii</taxon>
        <taxon>Teleostei</taxon>
        <taxon>Ostariophysi</taxon>
        <taxon>Cypriniformes</taxon>
        <taxon>Cyprinidae</taxon>
        <taxon>Labeoninae</taxon>
        <taxon>Labeonini</taxon>
        <taxon>Cirrhinus</taxon>
    </lineage>
</organism>
<feature type="compositionally biased region" description="Low complexity" evidence="3">
    <location>
        <begin position="275"/>
        <end position="288"/>
    </location>
</feature>
<evidence type="ECO:0000313" key="6">
    <source>
        <dbReference type="Proteomes" id="UP001529510"/>
    </source>
</evidence>
<evidence type="ECO:0000256" key="2">
    <source>
        <dbReference type="ARBA" id="ARBA00012180"/>
    </source>
</evidence>
<proteinExistence type="inferred from homology"/>
<feature type="non-terminal residue" evidence="5">
    <location>
        <position position="711"/>
    </location>
</feature>
<sequence length="711" mass="79335">NDLTVMDPASASELRDYLTHSNSRMDCQEKQITATNHAVQALVSQLQRLQSESVQQPTASNPPAFSVPDQAGRFSEPCLPPPAFYSGEPQQCRSSLAKCSLYISLQPSSFPTEESKVAFVITLLSGRAALWRTTVWEQKLPCCTSLQLFSEEIKKVFDRAASGREAARFLAELRQGNWSVTDYSIEFRTLAAECRWNLEAQWDMFLHGLADYIKDEIYSLELPTSLDALVDLAIRRARRAPAANQLIHLPVSSDVDVSFSEPEPMQMGRSVGGATRVSSHRSTVSRKSQNPSVGKRLLTGGVTLVALSQPIAVHALNGLSLPSITHTTGPVRLITSGNHTETIHFLLTDSPVTPVVLGHPWLVLHSPHINWSQNSILSWSESCHASCLVSACSSVSCSVFQDEHMDLSNVPSEYLNLKRVFSKSRAASLPPHRPYDCAIDLLSGTSPPKGKLYSLSAPEREAMEKYISDSLAAKIIRPSSSPAGAGFFFVKKKDRSLHPCIDYRGLNNITVKNRYPLPLMSSAFERLQGVSFFTKLDLRNAYHLVRIREGDEWKTAFNTPRGHFEYCVLPFGLSNTPAVFQALVNDVLRDMLDQFIYVYLDDILIFSHSLQEHVQHVRRVLQRLLENGLYVKAEKCVFHAQSVPFLGYIVSVEGLRMDPDKIQAVVDWPTPDSRKALQRFLGFANFYRCFIRNFSQLAAPLTALTSTKTPF</sequence>
<dbReference type="GO" id="GO:0004523">
    <property type="term" value="F:RNA-DNA hybrid ribonuclease activity"/>
    <property type="evidence" value="ECO:0007669"/>
    <property type="project" value="UniProtKB-EC"/>
</dbReference>
<gene>
    <name evidence="5" type="ORF">M9458_029507</name>
</gene>
<dbReference type="Gene3D" id="3.10.10.10">
    <property type="entry name" value="HIV Type 1 Reverse Transcriptase, subunit A, domain 1"/>
    <property type="match status" value="1"/>
</dbReference>
<comment type="caution">
    <text evidence="5">The sequence shown here is derived from an EMBL/GenBank/DDBJ whole genome shotgun (WGS) entry which is preliminary data.</text>
</comment>
<dbReference type="Gene3D" id="3.30.70.270">
    <property type="match status" value="2"/>
</dbReference>
<evidence type="ECO:0000256" key="1">
    <source>
        <dbReference type="ARBA" id="ARBA00010879"/>
    </source>
</evidence>
<dbReference type="CDD" id="cd01647">
    <property type="entry name" value="RT_LTR"/>
    <property type="match status" value="1"/>
</dbReference>
<reference evidence="5 6" key="1">
    <citation type="submission" date="2024-05" db="EMBL/GenBank/DDBJ databases">
        <title>Genome sequencing and assembly of Indian major carp, Cirrhinus mrigala (Hamilton, 1822).</title>
        <authorList>
            <person name="Mohindra V."/>
            <person name="Chowdhury L.M."/>
            <person name="Lal K."/>
            <person name="Jena J.K."/>
        </authorList>
    </citation>
    <scope>NUCLEOTIDE SEQUENCE [LARGE SCALE GENOMIC DNA]</scope>
    <source>
        <strain evidence="5">CM1030</strain>
        <tissue evidence="5">Blood</tissue>
    </source>
</reference>
<dbReference type="InterPro" id="IPR032567">
    <property type="entry name" value="RTL1-rel"/>
</dbReference>
<feature type="region of interest" description="Disordered" evidence="3">
    <location>
        <begin position="265"/>
        <end position="292"/>
    </location>
</feature>
<dbReference type="AlphaFoldDB" id="A0ABD0PHJ6"/>
<evidence type="ECO:0000256" key="3">
    <source>
        <dbReference type="SAM" id="MobiDB-lite"/>
    </source>
</evidence>
<name>A0ABD0PHJ6_CIRMR</name>
<dbReference type="SUPFAM" id="SSF56672">
    <property type="entry name" value="DNA/RNA polymerases"/>
    <property type="match status" value="1"/>
</dbReference>
<keyword evidence="6" id="KW-1185">Reference proteome</keyword>
<dbReference type="PROSITE" id="PS50878">
    <property type="entry name" value="RT_POL"/>
    <property type="match status" value="1"/>
</dbReference>
<dbReference type="EC" id="3.1.26.4" evidence="2"/>
<dbReference type="PANTHER" id="PTHR15503:SF36">
    <property type="entry name" value="RETROTRANSPOSON GAG-LIKE PROTEIN 5"/>
    <property type="match status" value="1"/>
</dbReference>